<evidence type="ECO:0000256" key="4">
    <source>
        <dbReference type="ARBA" id="ARBA00022643"/>
    </source>
</evidence>
<evidence type="ECO:0000256" key="1">
    <source>
        <dbReference type="ARBA" id="ARBA00022448"/>
    </source>
</evidence>
<protein>
    <submittedName>
        <fullName evidence="10">RnfABCDGE type electron transport complex subunit D</fullName>
    </submittedName>
</protein>
<dbReference type="InterPro" id="IPR004338">
    <property type="entry name" value="NqrB/RnfD"/>
</dbReference>
<feature type="transmembrane region" description="Helical" evidence="9">
    <location>
        <begin position="221"/>
        <end position="245"/>
    </location>
</feature>
<feature type="transmembrane region" description="Helical" evidence="9">
    <location>
        <begin position="62"/>
        <end position="93"/>
    </location>
</feature>
<keyword evidence="8 9" id="KW-0472">Membrane</keyword>
<evidence type="ECO:0000256" key="6">
    <source>
        <dbReference type="ARBA" id="ARBA00022967"/>
    </source>
</evidence>
<feature type="transmembrane region" description="Helical" evidence="9">
    <location>
        <begin position="12"/>
        <end position="29"/>
    </location>
</feature>
<dbReference type="Proteomes" id="UP000601789">
    <property type="component" value="Unassembled WGS sequence"/>
</dbReference>
<feature type="transmembrane region" description="Helical" evidence="9">
    <location>
        <begin position="35"/>
        <end position="55"/>
    </location>
</feature>
<keyword evidence="7 9" id="KW-1133">Transmembrane helix</keyword>
<evidence type="ECO:0000256" key="9">
    <source>
        <dbReference type="SAM" id="Phobius"/>
    </source>
</evidence>
<evidence type="ECO:0000256" key="8">
    <source>
        <dbReference type="ARBA" id="ARBA00023136"/>
    </source>
</evidence>
<comment type="caution">
    <text evidence="10">The sequence shown here is derived from an EMBL/GenBank/DDBJ whole genome shotgun (WGS) entry which is preliminary data.</text>
</comment>
<dbReference type="PANTHER" id="PTHR30578:SF1">
    <property type="entry name" value="NA(+)-TRANSLOCATING NADH-QUINONE REDUCTASE SUBUNIT B"/>
    <property type="match status" value="1"/>
</dbReference>
<name>A0ABS0SDU6_9HYPH</name>
<dbReference type="RefSeq" id="WP_198476234.1">
    <property type="nucleotide sequence ID" value="NZ_JADGMQ010000005.1"/>
</dbReference>
<proteinExistence type="predicted"/>
<keyword evidence="5 9" id="KW-0812">Transmembrane</keyword>
<evidence type="ECO:0000256" key="5">
    <source>
        <dbReference type="ARBA" id="ARBA00022692"/>
    </source>
</evidence>
<keyword evidence="6" id="KW-1278">Translocase</keyword>
<organism evidence="10 11">
    <name type="scientific">Aquamicrobium zhengzhouense</name>
    <dbReference type="NCBI Taxonomy" id="2781738"/>
    <lineage>
        <taxon>Bacteria</taxon>
        <taxon>Pseudomonadati</taxon>
        <taxon>Pseudomonadota</taxon>
        <taxon>Alphaproteobacteria</taxon>
        <taxon>Hyphomicrobiales</taxon>
        <taxon>Phyllobacteriaceae</taxon>
        <taxon>Aquamicrobium</taxon>
    </lineage>
</organism>
<dbReference type="Pfam" id="PF03116">
    <property type="entry name" value="NQR2_RnfD_RnfE"/>
    <property type="match status" value="1"/>
</dbReference>
<keyword evidence="1" id="KW-0813">Transport</keyword>
<dbReference type="PANTHER" id="PTHR30578">
    <property type="entry name" value="ELECTRON TRANSPORT COMPLEX PROTEIN RNFD"/>
    <property type="match status" value="1"/>
</dbReference>
<evidence type="ECO:0000256" key="7">
    <source>
        <dbReference type="ARBA" id="ARBA00022989"/>
    </source>
</evidence>
<keyword evidence="3" id="KW-0285">Flavoprotein</keyword>
<sequence>MIRGIWNRETVAMVWVAAALPLAVTWLLAEGSAGAIRLLFVLIVGGVCQAMFTVIRAQRPSLAGLVSALLIAMLAPQVGPLQFALGVAFGFVFGELVFGGWGRSVLSPAVVAIMFLGFAFPAAAWPHLPVQIEWAVFPAVVLLLAFGVLPWRALAGAVLVLVIAGGFALPPFGSAVAVVLVFIVCDPAICATSPLGRWLAGALFGLLFALFGSVWQASAVQMAVCAALLVSLSIPLLDELAIAVWRLSGRFRHG</sequence>
<dbReference type="EMBL" id="JADGMQ010000005">
    <property type="protein sequence ID" value="MBI1620815.1"/>
    <property type="molecule type" value="Genomic_DNA"/>
</dbReference>
<evidence type="ECO:0000256" key="3">
    <source>
        <dbReference type="ARBA" id="ARBA00022630"/>
    </source>
</evidence>
<reference evidence="10 11" key="1">
    <citation type="submission" date="2020-10" db="EMBL/GenBank/DDBJ databases">
        <title>Aquamicrobium zhengzhouensis sp. nov., a exopolysaccharide producing bacterium isolated from farmland soil.</title>
        <authorList>
            <person name="Wang X."/>
        </authorList>
    </citation>
    <scope>NUCLEOTIDE SEQUENCE [LARGE SCALE GENOMIC DNA]</scope>
    <source>
        <strain evidence="11">cd-1</strain>
    </source>
</reference>
<feature type="transmembrane region" description="Helical" evidence="9">
    <location>
        <begin position="132"/>
        <end position="151"/>
    </location>
</feature>
<feature type="transmembrane region" description="Helical" evidence="9">
    <location>
        <begin position="157"/>
        <end position="183"/>
    </location>
</feature>
<keyword evidence="4" id="KW-0288">FMN</keyword>
<gene>
    <name evidence="10" type="ORF">IOD40_09105</name>
</gene>
<feature type="transmembrane region" description="Helical" evidence="9">
    <location>
        <begin position="105"/>
        <end position="125"/>
    </location>
</feature>
<evidence type="ECO:0000313" key="11">
    <source>
        <dbReference type="Proteomes" id="UP000601789"/>
    </source>
</evidence>
<feature type="transmembrane region" description="Helical" evidence="9">
    <location>
        <begin position="195"/>
        <end position="215"/>
    </location>
</feature>
<keyword evidence="11" id="KW-1185">Reference proteome</keyword>
<accession>A0ABS0SDU6</accession>
<keyword evidence="2" id="KW-0597">Phosphoprotein</keyword>
<evidence type="ECO:0000313" key="10">
    <source>
        <dbReference type="EMBL" id="MBI1620815.1"/>
    </source>
</evidence>
<evidence type="ECO:0000256" key="2">
    <source>
        <dbReference type="ARBA" id="ARBA00022553"/>
    </source>
</evidence>